<protein>
    <recommendedName>
        <fullName evidence="7">Non-structural maintenance of chromosomes element 4</fullName>
    </recommendedName>
</protein>
<dbReference type="PANTHER" id="PTHR16140:SF0">
    <property type="entry name" value="NON-STRUCTURAL MAINTENANCE OF CHROMOSOMES ELEMENT 4"/>
    <property type="match status" value="1"/>
</dbReference>
<name>A0A087U9L6_STEMI</name>
<keyword evidence="11" id="KW-1185">Reference proteome</keyword>
<dbReference type="GO" id="GO:0005634">
    <property type="term" value="C:nucleus"/>
    <property type="evidence" value="ECO:0007669"/>
    <property type="project" value="UniProtKB-SubCell"/>
</dbReference>
<dbReference type="InterPro" id="IPR027786">
    <property type="entry name" value="Nse4/EID"/>
</dbReference>
<sequence length="305" mass="34915">MAQETKQLILSIKANHSKYVSGELDLNETLQKTDRLYDSLTSSKDTTTPSSILQDSTLLQLQSGIARQRAKTYRPDTLIFNPVEFSEKLLTFICGNIRDEPDGEKGTPSNSQRSKKKKPDIYARLWTEMGERANSIIHGVPAFSFLYGTFDIDPVEKVARKRRVQTKEKIGDLTRPESMKLSEASNDQDPMIKEAERVLSIFMNYSKKAKEGICYFEFVLNHDSFSETVENIFTVSLLLKDQQLCIFEDASGSPYLRELTFEEKQDRNPSKLKQSIISISMDEWQQLKKIKGLKKGLIPSRKKRP</sequence>
<dbReference type="InterPro" id="IPR014854">
    <property type="entry name" value="Nse4_C"/>
</dbReference>
<reference evidence="10 11" key="1">
    <citation type="submission" date="2013-11" db="EMBL/GenBank/DDBJ databases">
        <title>Genome sequencing of Stegodyphus mimosarum.</title>
        <authorList>
            <person name="Bechsgaard J."/>
        </authorList>
    </citation>
    <scope>NUCLEOTIDE SEQUENCE [LARGE SCALE GENOMIC DNA]</scope>
</reference>
<evidence type="ECO:0000256" key="2">
    <source>
        <dbReference type="ARBA" id="ARBA00008997"/>
    </source>
</evidence>
<feature type="domain" description="Non-structural maintenance of chromosome element 4 C-terminal" evidence="9">
    <location>
        <begin position="213"/>
        <end position="298"/>
    </location>
</feature>
<comment type="subunit">
    <text evidence="7">Component of the SMC5-SMC6 complex.</text>
</comment>
<evidence type="ECO:0000256" key="7">
    <source>
        <dbReference type="RuleBase" id="RU365071"/>
    </source>
</evidence>
<dbReference type="OrthoDB" id="361242at2759"/>
<accession>A0A087U9L6</accession>
<evidence type="ECO:0000256" key="3">
    <source>
        <dbReference type="ARBA" id="ARBA00022763"/>
    </source>
</evidence>
<keyword evidence="4 7" id="KW-0233">DNA recombination</keyword>
<dbReference type="AlphaFoldDB" id="A0A087U9L6"/>
<gene>
    <name evidence="10" type="ORF">X975_07851</name>
</gene>
<dbReference type="OMA" id="GLNWMED"/>
<comment type="similarity">
    <text evidence="2 7">Belongs to the NSE4 family.</text>
</comment>
<evidence type="ECO:0000313" key="11">
    <source>
        <dbReference type="Proteomes" id="UP000054359"/>
    </source>
</evidence>
<keyword evidence="5 7" id="KW-0234">DNA repair</keyword>
<comment type="function">
    <text evidence="7">Component of the SMC5-SMC6 complex, that promotes sister chromatid alignment after DNA damage and facilitates double-stranded DNA breaks (DSBs) repair via homologous recombination between sister chromatids.</text>
</comment>
<dbReference type="Proteomes" id="UP000054359">
    <property type="component" value="Unassembled WGS sequence"/>
</dbReference>
<dbReference type="GO" id="GO:0006310">
    <property type="term" value="P:DNA recombination"/>
    <property type="evidence" value="ECO:0007669"/>
    <property type="project" value="UniProtKB-UniRule"/>
</dbReference>
<dbReference type="PANTHER" id="PTHR16140">
    <property type="entry name" value="NON-STRUCTURAL MAINTENANCE OF CHROMOSOMES ELEMENT 4"/>
    <property type="match status" value="1"/>
</dbReference>
<dbReference type="STRING" id="407821.A0A087U9L6"/>
<evidence type="ECO:0000256" key="1">
    <source>
        <dbReference type="ARBA" id="ARBA00004123"/>
    </source>
</evidence>
<evidence type="ECO:0000256" key="8">
    <source>
        <dbReference type="SAM" id="MobiDB-lite"/>
    </source>
</evidence>
<keyword evidence="3 7" id="KW-0227">DNA damage</keyword>
<evidence type="ECO:0000256" key="6">
    <source>
        <dbReference type="ARBA" id="ARBA00023242"/>
    </source>
</evidence>
<organism evidence="10 11">
    <name type="scientific">Stegodyphus mimosarum</name>
    <name type="common">African social velvet spider</name>
    <dbReference type="NCBI Taxonomy" id="407821"/>
    <lineage>
        <taxon>Eukaryota</taxon>
        <taxon>Metazoa</taxon>
        <taxon>Ecdysozoa</taxon>
        <taxon>Arthropoda</taxon>
        <taxon>Chelicerata</taxon>
        <taxon>Arachnida</taxon>
        <taxon>Araneae</taxon>
        <taxon>Araneomorphae</taxon>
        <taxon>Entelegynae</taxon>
        <taxon>Eresoidea</taxon>
        <taxon>Eresidae</taxon>
        <taxon>Stegodyphus</taxon>
    </lineage>
</organism>
<feature type="region of interest" description="Disordered" evidence="8">
    <location>
        <begin position="99"/>
        <end position="118"/>
    </location>
</feature>
<evidence type="ECO:0000256" key="5">
    <source>
        <dbReference type="ARBA" id="ARBA00023204"/>
    </source>
</evidence>
<keyword evidence="6 7" id="KW-0539">Nucleus</keyword>
<comment type="subcellular location">
    <subcellularLocation>
        <location evidence="1 7">Nucleus</location>
    </subcellularLocation>
</comment>
<evidence type="ECO:0000313" key="10">
    <source>
        <dbReference type="EMBL" id="KFM74055.1"/>
    </source>
</evidence>
<proteinExistence type="inferred from homology"/>
<dbReference type="GO" id="GO:0030915">
    <property type="term" value="C:Smc5-Smc6 complex"/>
    <property type="evidence" value="ECO:0007669"/>
    <property type="project" value="UniProtKB-UniRule"/>
</dbReference>
<dbReference type="GO" id="GO:0006281">
    <property type="term" value="P:DNA repair"/>
    <property type="evidence" value="ECO:0007669"/>
    <property type="project" value="UniProtKB-UniRule"/>
</dbReference>
<dbReference type="EMBL" id="KK118861">
    <property type="protein sequence ID" value="KFM74055.1"/>
    <property type="molecule type" value="Genomic_DNA"/>
</dbReference>
<evidence type="ECO:0000256" key="4">
    <source>
        <dbReference type="ARBA" id="ARBA00023172"/>
    </source>
</evidence>
<feature type="non-terminal residue" evidence="10">
    <location>
        <position position="305"/>
    </location>
</feature>
<dbReference type="Pfam" id="PF08743">
    <property type="entry name" value="Nse4_C"/>
    <property type="match status" value="1"/>
</dbReference>
<evidence type="ECO:0000259" key="9">
    <source>
        <dbReference type="Pfam" id="PF08743"/>
    </source>
</evidence>